<evidence type="ECO:0000256" key="1">
    <source>
        <dbReference type="SAM" id="MobiDB-lite"/>
    </source>
</evidence>
<evidence type="ECO:0000313" key="2">
    <source>
        <dbReference type="EMBL" id="TPW32710.1"/>
    </source>
</evidence>
<dbReference type="EMBL" id="VHLH01000001">
    <property type="protein sequence ID" value="TPW32710.1"/>
    <property type="molecule type" value="Genomic_DNA"/>
</dbReference>
<proteinExistence type="predicted"/>
<dbReference type="InterPro" id="IPR024572">
    <property type="entry name" value="RcnB"/>
</dbReference>
<gene>
    <name evidence="2" type="ORF">FJU11_00330</name>
</gene>
<dbReference type="OrthoDB" id="9808839at2"/>
<protein>
    <submittedName>
        <fullName evidence="2">RcnB family protein</fullName>
    </submittedName>
</protein>
<dbReference type="AlphaFoldDB" id="A0A506UHC0"/>
<comment type="caution">
    <text evidence="2">The sequence shown here is derived from an EMBL/GenBank/DDBJ whole genome shotgun (WGS) entry which is preliminary data.</text>
</comment>
<name>A0A506UHC0_9HYPH</name>
<evidence type="ECO:0000313" key="3">
    <source>
        <dbReference type="Proteomes" id="UP000320314"/>
    </source>
</evidence>
<dbReference type="Gene3D" id="3.10.450.160">
    <property type="entry name" value="inner membrane protein cigr"/>
    <property type="match status" value="1"/>
</dbReference>
<keyword evidence="3" id="KW-1185">Reference proteome</keyword>
<sequence>MSRGAPFWPSSIHEPFSEQGRMSNQRHTPLFMQRKQENAMKRLALALSAVAMLMPAAAFAQSHHTTTVIHKKVIVRQHAPHHNHWRTGVVLPHRDRGRVVEYRTHRLRAPGAGRVWVRADDQYLLINRHTGRIIATATPR</sequence>
<feature type="region of interest" description="Disordered" evidence="1">
    <location>
        <begin position="1"/>
        <end position="23"/>
    </location>
</feature>
<reference evidence="2 3" key="1">
    <citation type="submission" date="2019-06" db="EMBL/GenBank/DDBJ databases">
        <authorList>
            <person name="Li M."/>
        </authorList>
    </citation>
    <scope>NUCLEOTIDE SEQUENCE [LARGE SCALE GENOMIC DNA]</scope>
    <source>
        <strain evidence="2 3">BGMRC6574</strain>
    </source>
</reference>
<dbReference type="Proteomes" id="UP000320314">
    <property type="component" value="Unassembled WGS sequence"/>
</dbReference>
<organism evidence="2 3">
    <name type="scientific">Pararhizobium mangrovi</name>
    <dbReference type="NCBI Taxonomy" id="2590452"/>
    <lineage>
        <taxon>Bacteria</taxon>
        <taxon>Pseudomonadati</taxon>
        <taxon>Pseudomonadota</taxon>
        <taxon>Alphaproteobacteria</taxon>
        <taxon>Hyphomicrobiales</taxon>
        <taxon>Rhizobiaceae</taxon>
        <taxon>Rhizobium/Agrobacterium group</taxon>
        <taxon>Pararhizobium</taxon>
    </lineage>
</organism>
<dbReference type="Pfam" id="PF11776">
    <property type="entry name" value="RcnB"/>
    <property type="match status" value="1"/>
</dbReference>
<accession>A0A506UHC0</accession>